<accession>A0A2V0NLK7</accession>
<dbReference type="SUPFAM" id="SSF50249">
    <property type="entry name" value="Nucleic acid-binding proteins"/>
    <property type="match status" value="1"/>
</dbReference>
<protein>
    <submittedName>
        <fullName evidence="9">Replication factor A2</fullName>
    </submittedName>
</protein>
<keyword evidence="5" id="KW-0539">Nucleus</keyword>
<dbReference type="Proteomes" id="UP000247498">
    <property type="component" value="Unassembled WGS sequence"/>
</dbReference>
<dbReference type="InterPro" id="IPR036388">
    <property type="entry name" value="WH-like_DNA-bd_sf"/>
</dbReference>
<comment type="similarity">
    <text evidence="2">Belongs to the replication factor A protein 2 family.</text>
</comment>
<dbReference type="GO" id="GO:0005662">
    <property type="term" value="C:DNA replication factor A complex"/>
    <property type="evidence" value="ECO:0007669"/>
    <property type="project" value="TreeGrafter"/>
</dbReference>
<feature type="region of interest" description="Disordered" evidence="6">
    <location>
        <begin position="199"/>
        <end position="231"/>
    </location>
</feature>
<evidence type="ECO:0000256" key="3">
    <source>
        <dbReference type="ARBA" id="ARBA00022705"/>
    </source>
</evidence>
<dbReference type="SUPFAM" id="SSF46785">
    <property type="entry name" value="Winged helix' DNA-binding domain"/>
    <property type="match status" value="1"/>
</dbReference>
<feature type="domain" description="OB" evidence="7">
    <location>
        <begin position="73"/>
        <end position="150"/>
    </location>
</feature>
<keyword evidence="4" id="KW-0238">DNA-binding</keyword>
<dbReference type="EMBL" id="BDRX01000004">
    <property type="protein sequence ID" value="GBF88306.1"/>
    <property type="molecule type" value="Genomic_DNA"/>
</dbReference>
<dbReference type="InterPro" id="IPR004365">
    <property type="entry name" value="NA-bd_OB_tRNA"/>
</dbReference>
<dbReference type="AlphaFoldDB" id="A0A2V0NLK7"/>
<dbReference type="Pfam" id="PF01336">
    <property type="entry name" value="tRNA_anti-codon"/>
    <property type="match status" value="1"/>
</dbReference>
<dbReference type="Gene3D" id="2.40.50.140">
    <property type="entry name" value="Nucleic acid-binding proteins"/>
    <property type="match status" value="1"/>
</dbReference>
<evidence type="ECO:0000259" key="8">
    <source>
        <dbReference type="Pfam" id="PF08784"/>
    </source>
</evidence>
<comment type="caution">
    <text evidence="9">The sequence shown here is derived from an EMBL/GenBank/DDBJ whole genome shotgun (WGS) entry which is preliminary data.</text>
</comment>
<dbReference type="GO" id="GO:0035861">
    <property type="term" value="C:site of double-strand break"/>
    <property type="evidence" value="ECO:0007669"/>
    <property type="project" value="TreeGrafter"/>
</dbReference>
<evidence type="ECO:0000256" key="2">
    <source>
        <dbReference type="ARBA" id="ARBA00007815"/>
    </source>
</evidence>
<evidence type="ECO:0000313" key="9">
    <source>
        <dbReference type="EMBL" id="GBF88306.1"/>
    </source>
</evidence>
<name>A0A2V0NLK7_9CHLO</name>
<proteinExistence type="inferred from homology"/>
<dbReference type="InterPro" id="IPR040260">
    <property type="entry name" value="RFA2-like"/>
</dbReference>
<evidence type="ECO:0000256" key="1">
    <source>
        <dbReference type="ARBA" id="ARBA00004123"/>
    </source>
</evidence>
<reference evidence="9 10" key="1">
    <citation type="journal article" date="2018" name="Sci. Rep.">
        <title>Raphidocelis subcapitata (=Pseudokirchneriella subcapitata) provides an insight into genome evolution and environmental adaptations in the Sphaeropleales.</title>
        <authorList>
            <person name="Suzuki S."/>
            <person name="Yamaguchi H."/>
            <person name="Nakajima N."/>
            <person name="Kawachi M."/>
        </authorList>
    </citation>
    <scope>NUCLEOTIDE SEQUENCE [LARGE SCALE GENOMIC DNA]</scope>
    <source>
        <strain evidence="9 10">NIES-35</strain>
    </source>
</reference>
<dbReference type="OrthoDB" id="25571at2759"/>
<evidence type="ECO:0000259" key="7">
    <source>
        <dbReference type="Pfam" id="PF01336"/>
    </source>
</evidence>
<dbReference type="InterPro" id="IPR014646">
    <property type="entry name" value="Rfa2/RPA32"/>
</dbReference>
<gene>
    <name evidence="9" type="ORF">Rsub_01018</name>
</gene>
<keyword evidence="10" id="KW-1185">Reference proteome</keyword>
<dbReference type="PIRSF" id="PIRSF036949">
    <property type="entry name" value="RPA32"/>
    <property type="match status" value="1"/>
</dbReference>
<dbReference type="GO" id="GO:0006289">
    <property type="term" value="P:nucleotide-excision repair"/>
    <property type="evidence" value="ECO:0007669"/>
    <property type="project" value="TreeGrafter"/>
</dbReference>
<organism evidence="9 10">
    <name type="scientific">Raphidocelis subcapitata</name>
    <dbReference type="NCBI Taxonomy" id="307507"/>
    <lineage>
        <taxon>Eukaryota</taxon>
        <taxon>Viridiplantae</taxon>
        <taxon>Chlorophyta</taxon>
        <taxon>core chlorophytes</taxon>
        <taxon>Chlorophyceae</taxon>
        <taxon>CS clade</taxon>
        <taxon>Sphaeropleales</taxon>
        <taxon>Selenastraceae</taxon>
        <taxon>Raphidocelis</taxon>
    </lineage>
</organism>
<keyword evidence="3" id="KW-0235">DNA replication</keyword>
<dbReference type="FunCoup" id="A0A2V0NLK7">
    <property type="interactions" value="1838"/>
</dbReference>
<dbReference type="InterPro" id="IPR012340">
    <property type="entry name" value="NA-bd_OB-fold"/>
</dbReference>
<dbReference type="GO" id="GO:0000724">
    <property type="term" value="P:double-strand break repair via homologous recombination"/>
    <property type="evidence" value="ECO:0007669"/>
    <property type="project" value="TreeGrafter"/>
</dbReference>
<dbReference type="CDD" id="cd04478">
    <property type="entry name" value="RPA2_DBD_D"/>
    <property type="match status" value="1"/>
</dbReference>
<dbReference type="Pfam" id="PF08784">
    <property type="entry name" value="RPA_C"/>
    <property type="match status" value="1"/>
</dbReference>
<dbReference type="Gene3D" id="1.10.10.10">
    <property type="entry name" value="Winged helix-like DNA-binding domain superfamily/Winged helix DNA-binding domain"/>
    <property type="match status" value="1"/>
</dbReference>
<feature type="domain" description="Replication protein A C-terminal" evidence="8">
    <location>
        <begin position="209"/>
        <end position="292"/>
    </location>
</feature>
<dbReference type="PANTHER" id="PTHR13989:SF16">
    <property type="entry name" value="REPLICATION PROTEIN A2"/>
    <property type="match status" value="1"/>
</dbReference>
<comment type="subcellular location">
    <subcellularLocation>
        <location evidence="1">Nucleus</location>
    </subcellularLocation>
</comment>
<sequence length="299" mass="31069">MFGGGYDGGAAFAGGGFMPTQQEQQGGGSGGRSGRQNKEQTLRAVTVRQLVAAAASNPKDTELVVDGHDLANVTLLGKVVSVSERGGNLDLRVDDGTGTMEATAYLENPDDPNAVAQKIAELRPGTYVRVYGSVKGYEGRWTINAFAVRVVHDYNEVTYHFLQVVFQHLHLLKGGGTGVGGAGAGAPPAAAAGYGGAAAGGWQQHMQPPPQQQQPGGYGGAPPAAPMGGPGGMDACQAAVMQVLSDPSCGEGGLHVNDISNRLAPRGFSRMQVEQALQFLQNEAHAYTTSDDMHWRPAL</sequence>
<dbReference type="STRING" id="307507.A0A2V0NLK7"/>
<dbReference type="InterPro" id="IPR036390">
    <property type="entry name" value="WH_DNA-bd_sf"/>
</dbReference>
<evidence type="ECO:0000256" key="6">
    <source>
        <dbReference type="SAM" id="MobiDB-lite"/>
    </source>
</evidence>
<dbReference type="GO" id="GO:0006260">
    <property type="term" value="P:DNA replication"/>
    <property type="evidence" value="ECO:0007669"/>
    <property type="project" value="UniProtKB-KW"/>
</dbReference>
<dbReference type="PANTHER" id="PTHR13989">
    <property type="entry name" value="REPLICATION PROTEIN A-RELATED"/>
    <property type="match status" value="1"/>
</dbReference>
<dbReference type="InterPro" id="IPR014892">
    <property type="entry name" value="RPA_C"/>
</dbReference>
<dbReference type="InParanoid" id="A0A2V0NLK7"/>
<dbReference type="GO" id="GO:0003697">
    <property type="term" value="F:single-stranded DNA binding"/>
    <property type="evidence" value="ECO:0007669"/>
    <property type="project" value="TreeGrafter"/>
</dbReference>
<evidence type="ECO:0000256" key="5">
    <source>
        <dbReference type="ARBA" id="ARBA00023242"/>
    </source>
</evidence>
<dbReference type="GO" id="GO:0000781">
    <property type="term" value="C:chromosome, telomeric region"/>
    <property type="evidence" value="ECO:0007669"/>
    <property type="project" value="TreeGrafter"/>
</dbReference>
<evidence type="ECO:0000313" key="10">
    <source>
        <dbReference type="Proteomes" id="UP000247498"/>
    </source>
</evidence>
<feature type="region of interest" description="Disordered" evidence="6">
    <location>
        <begin position="13"/>
        <end position="38"/>
    </location>
</feature>
<evidence type="ECO:0000256" key="4">
    <source>
        <dbReference type="ARBA" id="ARBA00023125"/>
    </source>
</evidence>